<evidence type="ECO:0000256" key="1">
    <source>
        <dbReference type="ARBA" id="ARBA00009346"/>
    </source>
</evidence>
<dbReference type="KEGG" id="pcg:AXG94_14325"/>
<evidence type="ECO:0008006" key="5">
    <source>
        <dbReference type="Google" id="ProtNLM"/>
    </source>
</evidence>
<evidence type="ECO:0000313" key="4">
    <source>
        <dbReference type="Proteomes" id="UP000270661"/>
    </source>
</evidence>
<accession>A0A3M3EX47</accession>
<dbReference type="SUPFAM" id="SSF47345">
    <property type="entry name" value="Colicin E immunity proteins"/>
    <property type="match status" value="1"/>
</dbReference>
<sequence length="88" mass="10325">MKLKDNFEEYTETEFLEILNKIWTTDVPTEQEHDKLIEHFAKVTEHPQGNELIFYPESGVEDSPEGILKVVKEWRAANGKTGFKQSWQ</sequence>
<dbReference type="CDD" id="cd16363">
    <property type="entry name" value="Col_Im_like"/>
    <property type="match status" value="1"/>
</dbReference>
<dbReference type="Proteomes" id="UP000270661">
    <property type="component" value="Unassembled WGS sequence"/>
</dbReference>
<dbReference type="STRING" id="47879.AXG94_14325"/>
<comment type="caution">
    <text evidence="3">The sequence shown here is derived from an EMBL/GenBank/DDBJ whole genome shotgun (WGS) entry which is preliminary data.</text>
</comment>
<dbReference type="Gene3D" id="1.10.1200.20">
    <property type="entry name" value="Colicin E immunity protein"/>
    <property type="match status" value="1"/>
</dbReference>
<dbReference type="GeneID" id="55645561"/>
<dbReference type="PRINTS" id="PR01299">
    <property type="entry name" value="PYOCIN"/>
</dbReference>
<dbReference type="EMBL" id="RBOJ01000022">
    <property type="protein sequence ID" value="RMM54180.1"/>
    <property type="molecule type" value="Genomic_DNA"/>
</dbReference>
<keyword evidence="4" id="KW-1185">Reference proteome</keyword>
<reference evidence="3 4" key="1">
    <citation type="submission" date="2018-08" db="EMBL/GenBank/DDBJ databases">
        <title>Recombination of ecologically and evolutionarily significant loci maintains genetic cohesion in the Pseudomonas syringae species complex.</title>
        <authorList>
            <person name="Dillon M."/>
            <person name="Thakur S."/>
            <person name="Almeida R.N.D."/>
            <person name="Weir B.S."/>
            <person name="Guttman D.S."/>
        </authorList>
    </citation>
    <scope>NUCLEOTIDE SEQUENCE [LARGE SCALE GENOMIC DNA]</scope>
    <source>
        <strain evidence="3 4">NCPPB2445</strain>
    </source>
</reference>
<dbReference type="InterPro" id="IPR035900">
    <property type="entry name" value="Colicin_E_sf"/>
</dbReference>
<dbReference type="RefSeq" id="WP_024780565.1">
    <property type="nucleotide sequence ID" value="NZ_CP014262.1"/>
</dbReference>
<proteinExistence type="inferred from homology"/>
<protein>
    <recommendedName>
        <fullName evidence="5">Colicin immunity protein/pyocin immunity protein</fullName>
    </recommendedName>
</protein>
<comment type="similarity">
    <text evidence="1">Belongs to the colicins ColE2/ColE8/ColE9 and pyocins S1/S2 family.</text>
</comment>
<dbReference type="OrthoDB" id="6810874at2"/>
<organism evidence="3 4">
    <name type="scientific">Pseudomonas corrugata</name>
    <dbReference type="NCBI Taxonomy" id="47879"/>
    <lineage>
        <taxon>Bacteria</taxon>
        <taxon>Pseudomonadati</taxon>
        <taxon>Pseudomonadota</taxon>
        <taxon>Gammaproteobacteria</taxon>
        <taxon>Pseudomonadales</taxon>
        <taxon>Pseudomonadaceae</taxon>
        <taxon>Pseudomonas</taxon>
    </lineage>
</organism>
<dbReference type="AlphaFoldDB" id="A0A3M3EX47"/>
<dbReference type="Pfam" id="PF01320">
    <property type="entry name" value="Colicin_Pyocin"/>
    <property type="match status" value="1"/>
</dbReference>
<name>A0A3M3EX47_9PSED</name>
<dbReference type="GO" id="GO:0015643">
    <property type="term" value="F:toxic substance binding"/>
    <property type="evidence" value="ECO:0007669"/>
    <property type="project" value="InterPro"/>
</dbReference>
<dbReference type="GO" id="GO:0030153">
    <property type="term" value="P:bacteriocin immunity"/>
    <property type="evidence" value="ECO:0007669"/>
    <property type="project" value="UniProtKB-KW"/>
</dbReference>
<evidence type="ECO:0000256" key="2">
    <source>
        <dbReference type="ARBA" id="ARBA00023025"/>
    </source>
</evidence>
<gene>
    <name evidence="3" type="ORF">ALQ77_01904</name>
</gene>
<dbReference type="InterPro" id="IPR000290">
    <property type="entry name" value="Colicin_pyocin"/>
</dbReference>
<evidence type="ECO:0000313" key="3">
    <source>
        <dbReference type="EMBL" id="RMM54180.1"/>
    </source>
</evidence>
<keyword evidence="2" id="KW-0079">Bacteriocin immunity</keyword>